<evidence type="ECO:0000256" key="1">
    <source>
        <dbReference type="ARBA" id="ARBA00023125"/>
    </source>
</evidence>
<sequence>MTTTTNHPELENNTHSCNLNNIENNDNNDNNNQHTDSEQQQENHLYSEHNQQLNNNNNNNSQQEQQQPSLTLEYTQQLESPNTLTQECYNTNDDNHNINNHNSNIINNTNFNNDNGYTNTQQMETNHTDFIYAPYQMDANNIPCYQVFPQYFVHPTYTYPPPFTHALQNHTNNYYNHYQPIQQIPQQPHNQPTISVSSPSSPFTSMSSPTNSPAGDGYCNSSTTSATTPPTFIQQQESLSTPKTLPSPHVFEGSIPSPINAPNKRQTMFLDQNYNSPFVSPSYSVNAPENIFQNQNIQGPCPNKTTTTTTTTTSSTSTPSKSKHKSTKLKNKSQPQQRTASTLKPNQSLPINQNTPSSPSPSTNSTNNLNNINNNNCNQFTNLSNMLSQKERNSIEYCWYESILNSMIIDDNHLKVEGNYSFLEGYLLFKKEFKEVFGEQLSTETMDCISLNIEIQNEISQLLKFHFDSIDTFYTNYVHIINGYSLIPTKEPTSLLKARPKKGTKLSPQAKEILDSWLKSHLEHPYPSPEEKENLQKSTGLSPNQISNWFINTRRRKIPQLTKTDPPPNQSQQSQQSSPSTETITIIAANDTDDEDDQED</sequence>
<evidence type="ECO:0000256" key="3">
    <source>
        <dbReference type="ARBA" id="ARBA00023242"/>
    </source>
</evidence>
<dbReference type="SMART" id="SM00389">
    <property type="entry name" value="HOX"/>
    <property type="match status" value="1"/>
</dbReference>
<dbReference type="GO" id="GO:0005634">
    <property type="term" value="C:nucleus"/>
    <property type="evidence" value="ECO:0007669"/>
    <property type="project" value="UniProtKB-SubCell"/>
</dbReference>
<dbReference type="InterPro" id="IPR050224">
    <property type="entry name" value="TALE_homeobox"/>
</dbReference>
<evidence type="ECO:0000313" key="7">
    <source>
        <dbReference type="EMBL" id="KAF2077772.1"/>
    </source>
</evidence>
<feature type="compositionally biased region" description="Polar residues" evidence="5">
    <location>
        <begin position="232"/>
        <end position="244"/>
    </location>
</feature>
<feature type="domain" description="Homeobox" evidence="6">
    <location>
        <begin position="497"/>
        <end position="560"/>
    </location>
</feature>
<feature type="compositionally biased region" description="Polar residues" evidence="5">
    <location>
        <begin position="536"/>
        <end position="551"/>
    </location>
</feature>
<comment type="subcellular location">
    <subcellularLocation>
        <location evidence="4">Nucleus</location>
    </subcellularLocation>
</comment>
<dbReference type="Pfam" id="PF05920">
    <property type="entry name" value="Homeobox_KN"/>
    <property type="match status" value="1"/>
</dbReference>
<feature type="compositionally biased region" description="Low complexity" evidence="5">
    <location>
        <begin position="18"/>
        <end position="32"/>
    </location>
</feature>
<name>A0A8J4Q3Y4_9MYCE</name>
<dbReference type="CDD" id="cd00086">
    <property type="entry name" value="homeodomain"/>
    <property type="match status" value="1"/>
</dbReference>
<feature type="DNA-binding region" description="Homeobox" evidence="4">
    <location>
        <begin position="499"/>
        <end position="561"/>
    </location>
</feature>
<dbReference type="InterPro" id="IPR008422">
    <property type="entry name" value="KN_HD"/>
</dbReference>
<evidence type="ECO:0000256" key="4">
    <source>
        <dbReference type="PROSITE-ProRule" id="PRU00108"/>
    </source>
</evidence>
<feature type="compositionally biased region" description="Low complexity" evidence="5">
    <location>
        <begin position="570"/>
        <end position="590"/>
    </location>
</feature>
<evidence type="ECO:0000256" key="5">
    <source>
        <dbReference type="SAM" id="MobiDB-lite"/>
    </source>
</evidence>
<feature type="compositionally biased region" description="Low complexity" evidence="5">
    <location>
        <begin position="185"/>
        <end position="213"/>
    </location>
</feature>
<feature type="compositionally biased region" description="Low complexity" evidence="5">
    <location>
        <begin position="350"/>
        <end position="373"/>
    </location>
</feature>
<feature type="compositionally biased region" description="Acidic residues" evidence="5">
    <location>
        <begin position="591"/>
        <end position="600"/>
    </location>
</feature>
<evidence type="ECO:0000313" key="8">
    <source>
        <dbReference type="Proteomes" id="UP000695562"/>
    </source>
</evidence>
<feature type="compositionally biased region" description="Low complexity" evidence="5">
    <location>
        <begin position="221"/>
        <end position="231"/>
    </location>
</feature>
<feature type="compositionally biased region" description="Low complexity" evidence="5">
    <location>
        <begin position="304"/>
        <end position="320"/>
    </location>
</feature>
<dbReference type="Proteomes" id="UP000695562">
    <property type="component" value="Unassembled WGS sequence"/>
</dbReference>
<feature type="compositionally biased region" description="Basic residues" evidence="5">
    <location>
        <begin position="321"/>
        <end position="331"/>
    </location>
</feature>
<accession>A0A8J4Q3Y4</accession>
<feature type="region of interest" description="Disordered" evidence="5">
    <location>
        <begin position="293"/>
        <end position="373"/>
    </location>
</feature>
<protein>
    <recommendedName>
        <fullName evidence="6">Homeobox domain-containing protein</fullName>
    </recommendedName>
</protein>
<dbReference type="GO" id="GO:0003677">
    <property type="term" value="F:DNA binding"/>
    <property type="evidence" value="ECO:0007669"/>
    <property type="project" value="UniProtKB-UniRule"/>
</dbReference>
<feature type="compositionally biased region" description="Polar residues" evidence="5">
    <location>
        <begin position="334"/>
        <end position="349"/>
    </location>
</feature>
<feature type="region of interest" description="Disordered" evidence="5">
    <location>
        <begin position="1"/>
        <end position="45"/>
    </location>
</feature>
<dbReference type="GO" id="GO:0006355">
    <property type="term" value="P:regulation of DNA-templated transcription"/>
    <property type="evidence" value="ECO:0007669"/>
    <property type="project" value="InterPro"/>
</dbReference>
<evidence type="ECO:0000256" key="2">
    <source>
        <dbReference type="ARBA" id="ARBA00023155"/>
    </source>
</evidence>
<gene>
    <name evidence="7" type="ORF">CYY_000893</name>
</gene>
<feature type="region of interest" description="Disordered" evidence="5">
    <location>
        <begin position="185"/>
        <end position="263"/>
    </location>
</feature>
<dbReference type="InterPro" id="IPR009057">
    <property type="entry name" value="Homeodomain-like_sf"/>
</dbReference>
<reference evidence="7" key="1">
    <citation type="submission" date="2020-01" db="EMBL/GenBank/DDBJ databases">
        <title>Development of genomics and gene disruption for Polysphondylium violaceum indicates a role for the polyketide synthase stlB in stalk morphogenesis.</title>
        <authorList>
            <person name="Narita B."/>
            <person name="Kawabe Y."/>
            <person name="Kin K."/>
            <person name="Saito T."/>
            <person name="Gibbs R."/>
            <person name="Kuspa A."/>
            <person name="Muzny D."/>
            <person name="Queller D."/>
            <person name="Richards S."/>
            <person name="Strassman J."/>
            <person name="Sucgang R."/>
            <person name="Worley K."/>
            <person name="Schaap P."/>
        </authorList>
    </citation>
    <scope>NUCLEOTIDE SEQUENCE</scope>
    <source>
        <strain evidence="7">QSvi11</strain>
    </source>
</reference>
<keyword evidence="3 4" id="KW-0539">Nucleus</keyword>
<dbReference type="EMBL" id="AJWJ01000019">
    <property type="protein sequence ID" value="KAF2077772.1"/>
    <property type="molecule type" value="Genomic_DNA"/>
</dbReference>
<feature type="compositionally biased region" description="Basic and acidic residues" evidence="5">
    <location>
        <begin position="522"/>
        <end position="535"/>
    </location>
</feature>
<dbReference type="PANTHER" id="PTHR11850">
    <property type="entry name" value="HOMEOBOX PROTEIN TRANSCRIPTION FACTORS"/>
    <property type="match status" value="1"/>
</dbReference>
<dbReference type="Gene3D" id="1.10.10.60">
    <property type="entry name" value="Homeodomain-like"/>
    <property type="match status" value="1"/>
</dbReference>
<dbReference type="PROSITE" id="PS50071">
    <property type="entry name" value="HOMEOBOX_2"/>
    <property type="match status" value="1"/>
</dbReference>
<keyword evidence="8" id="KW-1185">Reference proteome</keyword>
<keyword evidence="2 4" id="KW-0371">Homeobox</keyword>
<feature type="region of interest" description="Disordered" evidence="5">
    <location>
        <begin position="522"/>
        <end position="600"/>
    </location>
</feature>
<proteinExistence type="predicted"/>
<dbReference type="OrthoDB" id="10056939at2759"/>
<dbReference type="AlphaFoldDB" id="A0A8J4Q3Y4"/>
<comment type="caution">
    <text evidence="7">The sequence shown here is derived from an EMBL/GenBank/DDBJ whole genome shotgun (WGS) entry which is preliminary data.</text>
</comment>
<evidence type="ECO:0000259" key="6">
    <source>
        <dbReference type="PROSITE" id="PS50071"/>
    </source>
</evidence>
<feature type="compositionally biased region" description="Polar residues" evidence="5">
    <location>
        <begin position="1"/>
        <end position="17"/>
    </location>
</feature>
<dbReference type="SUPFAM" id="SSF46689">
    <property type="entry name" value="Homeodomain-like"/>
    <property type="match status" value="1"/>
</dbReference>
<organism evidence="7 8">
    <name type="scientific">Polysphondylium violaceum</name>
    <dbReference type="NCBI Taxonomy" id="133409"/>
    <lineage>
        <taxon>Eukaryota</taxon>
        <taxon>Amoebozoa</taxon>
        <taxon>Evosea</taxon>
        <taxon>Eumycetozoa</taxon>
        <taxon>Dictyostelia</taxon>
        <taxon>Dictyosteliales</taxon>
        <taxon>Dictyosteliaceae</taxon>
        <taxon>Polysphondylium</taxon>
    </lineage>
</organism>
<dbReference type="InterPro" id="IPR001356">
    <property type="entry name" value="HD"/>
</dbReference>
<keyword evidence="1 4" id="KW-0238">DNA-binding</keyword>